<evidence type="ECO:0000313" key="3">
    <source>
        <dbReference type="Proteomes" id="UP000296374"/>
    </source>
</evidence>
<dbReference type="AlphaFoldDB" id="A0A4V1BIS9"/>
<keyword evidence="1" id="KW-1133">Transmembrane helix</keyword>
<organism evidence="2 3">
    <name type="scientific">Paracoccus liaowanqingii</name>
    <dbReference type="NCBI Taxonomy" id="2560053"/>
    <lineage>
        <taxon>Bacteria</taxon>
        <taxon>Pseudomonadati</taxon>
        <taxon>Pseudomonadota</taxon>
        <taxon>Alphaproteobacteria</taxon>
        <taxon>Rhodobacterales</taxon>
        <taxon>Paracoccaceae</taxon>
        <taxon>Paracoccus</taxon>
    </lineage>
</organism>
<gene>
    <name evidence="2" type="ORF">E4191_03290</name>
</gene>
<reference evidence="3" key="1">
    <citation type="submission" date="2019-03" db="EMBL/GenBank/DDBJ databases">
        <authorList>
            <person name="Li J."/>
        </authorList>
    </citation>
    <scope>NUCLEOTIDE SEQUENCE [LARGE SCALE GENOMIC DNA]</scope>
    <source>
        <strain evidence="3">2251</strain>
    </source>
</reference>
<evidence type="ECO:0008006" key="4">
    <source>
        <dbReference type="Google" id="ProtNLM"/>
    </source>
</evidence>
<name>A0A4V1BIS9_9RHOB</name>
<accession>A0A4V1BIS9</accession>
<sequence>MTHPSRRASAIDPLRLFLALSVVALHSGFPEAVPALVKQGLFNGLYRLAVPVFAVISGYYFWPALQGGGPGPICGESQRCTCCGWRSICRSMGRT</sequence>
<dbReference type="EMBL" id="CP038439">
    <property type="protein sequence ID" value="QBX33852.1"/>
    <property type="molecule type" value="Genomic_DNA"/>
</dbReference>
<evidence type="ECO:0000313" key="2">
    <source>
        <dbReference type="EMBL" id="QBX33852.1"/>
    </source>
</evidence>
<dbReference type="Proteomes" id="UP000296374">
    <property type="component" value="Chromosome"/>
</dbReference>
<protein>
    <recommendedName>
        <fullName evidence="4">Acyltransferase</fullName>
    </recommendedName>
</protein>
<keyword evidence="1" id="KW-0472">Membrane</keyword>
<proteinExistence type="predicted"/>
<feature type="transmembrane region" description="Helical" evidence="1">
    <location>
        <begin position="45"/>
        <end position="62"/>
    </location>
</feature>
<evidence type="ECO:0000256" key="1">
    <source>
        <dbReference type="SAM" id="Phobius"/>
    </source>
</evidence>
<dbReference type="KEGG" id="plia:E4191_03290"/>
<keyword evidence="1" id="KW-0812">Transmembrane</keyword>
<dbReference type="RefSeq" id="WP_135312146.1">
    <property type="nucleotide sequence ID" value="NZ_CP038439.1"/>
</dbReference>